<protein>
    <submittedName>
        <fullName evidence="9">Multicopper oxidase</fullName>
    </submittedName>
</protein>
<evidence type="ECO:0000313" key="10">
    <source>
        <dbReference type="Proteomes" id="UP000799757"/>
    </source>
</evidence>
<dbReference type="EMBL" id="MU002338">
    <property type="protein sequence ID" value="KAF2787285.1"/>
    <property type="molecule type" value="Genomic_DNA"/>
</dbReference>
<proteinExistence type="inferred from homology"/>
<accession>A0A6A6WTP8</accession>
<feature type="signal peptide" evidence="5">
    <location>
        <begin position="1"/>
        <end position="17"/>
    </location>
</feature>
<dbReference type="GO" id="GO:0016491">
    <property type="term" value="F:oxidoreductase activity"/>
    <property type="evidence" value="ECO:0007669"/>
    <property type="project" value="UniProtKB-KW"/>
</dbReference>
<evidence type="ECO:0000259" key="6">
    <source>
        <dbReference type="Pfam" id="PF00394"/>
    </source>
</evidence>
<gene>
    <name evidence="9" type="ORF">K505DRAFT_258046</name>
</gene>
<feature type="domain" description="Plastocyanin-like" evidence="8">
    <location>
        <begin position="35"/>
        <end position="149"/>
    </location>
</feature>
<dbReference type="AlphaFoldDB" id="A0A6A6WTP8"/>
<dbReference type="PANTHER" id="PTHR11709">
    <property type="entry name" value="MULTI-COPPER OXIDASE"/>
    <property type="match status" value="1"/>
</dbReference>
<feature type="chain" id="PRO_5025365816" evidence="5">
    <location>
        <begin position="18"/>
        <end position="588"/>
    </location>
</feature>
<dbReference type="Gene3D" id="2.60.40.420">
    <property type="entry name" value="Cupredoxins - blue copper proteins"/>
    <property type="match status" value="3"/>
</dbReference>
<evidence type="ECO:0000256" key="3">
    <source>
        <dbReference type="ARBA" id="ARBA00023002"/>
    </source>
</evidence>
<keyword evidence="3" id="KW-0560">Oxidoreductase</keyword>
<dbReference type="PROSITE" id="PS00080">
    <property type="entry name" value="MULTICOPPER_OXIDASE2"/>
    <property type="match status" value="1"/>
</dbReference>
<dbReference type="InterPro" id="IPR008972">
    <property type="entry name" value="Cupredoxin"/>
</dbReference>
<evidence type="ECO:0000256" key="2">
    <source>
        <dbReference type="ARBA" id="ARBA00022723"/>
    </source>
</evidence>
<dbReference type="Pfam" id="PF00394">
    <property type="entry name" value="Cu-oxidase"/>
    <property type="match status" value="1"/>
</dbReference>
<dbReference type="SUPFAM" id="SSF49503">
    <property type="entry name" value="Cupredoxins"/>
    <property type="match status" value="3"/>
</dbReference>
<dbReference type="Proteomes" id="UP000799757">
    <property type="component" value="Unassembled WGS sequence"/>
</dbReference>
<evidence type="ECO:0000259" key="7">
    <source>
        <dbReference type="Pfam" id="PF07731"/>
    </source>
</evidence>
<comment type="similarity">
    <text evidence="1">Belongs to the multicopper oxidase family.</text>
</comment>
<evidence type="ECO:0000313" key="9">
    <source>
        <dbReference type="EMBL" id="KAF2787285.1"/>
    </source>
</evidence>
<dbReference type="InterPro" id="IPR011706">
    <property type="entry name" value="Cu-oxidase_C"/>
</dbReference>
<keyword evidence="2" id="KW-0479">Metal-binding</keyword>
<keyword evidence="10" id="KW-1185">Reference proteome</keyword>
<keyword evidence="4" id="KW-0186">Copper</keyword>
<dbReference type="OrthoDB" id="2121828at2759"/>
<dbReference type="Pfam" id="PF07732">
    <property type="entry name" value="Cu-oxidase_3"/>
    <property type="match status" value="1"/>
</dbReference>
<dbReference type="NCBIfam" id="TIGR03390">
    <property type="entry name" value="ascorbOXfungal"/>
    <property type="match status" value="1"/>
</dbReference>
<reference evidence="9" key="1">
    <citation type="journal article" date="2020" name="Stud. Mycol.">
        <title>101 Dothideomycetes genomes: a test case for predicting lifestyles and emergence of pathogens.</title>
        <authorList>
            <person name="Haridas S."/>
            <person name="Albert R."/>
            <person name="Binder M."/>
            <person name="Bloem J."/>
            <person name="Labutti K."/>
            <person name="Salamov A."/>
            <person name="Andreopoulos B."/>
            <person name="Baker S."/>
            <person name="Barry K."/>
            <person name="Bills G."/>
            <person name="Bluhm B."/>
            <person name="Cannon C."/>
            <person name="Castanera R."/>
            <person name="Culley D."/>
            <person name="Daum C."/>
            <person name="Ezra D."/>
            <person name="Gonzalez J."/>
            <person name="Henrissat B."/>
            <person name="Kuo A."/>
            <person name="Liang C."/>
            <person name="Lipzen A."/>
            <person name="Lutzoni F."/>
            <person name="Magnuson J."/>
            <person name="Mondo S."/>
            <person name="Nolan M."/>
            <person name="Ohm R."/>
            <person name="Pangilinan J."/>
            <person name="Park H.-J."/>
            <person name="Ramirez L."/>
            <person name="Alfaro M."/>
            <person name="Sun H."/>
            <person name="Tritt A."/>
            <person name="Yoshinaga Y."/>
            <person name="Zwiers L.-H."/>
            <person name="Turgeon B."/>
            <person name="Goodwin S."/>
            <person name="Spatafora J."/>
            <person name="Crous P."/>
            <person name="Grigoriev I."/>
        </authorList>
    </citation>
    <scope>NUCLEOTIDE SEQUENCE</scope>
    <source>
        <strain evidence="9">CBS 109.77</strain>
    </source>
</reference>
<keyword evidence="5" id="KW-0732">Signal</keyword>
<feature type="domain" description="Plastocyanin-like" evidence="6">
    <location>
        <begin position="160"/>
        <end position="315"/>
    </location>
</feature>
<dbReference type="InterPro" id="IPR017762">
    <property type="entry name" value="Multicopper_oxidase_fun"/>
</dbReference>
<dbReference type="InterPro" id="IPR002355">
    <property type="entry name" value="Cu_oxidase_Cu_BS"/>
</dbReference>
<feature type="domain" description="Plastocyanin-like" evidence="7">
    <location>
        <begin position="416"/>
        <end position="547"/>
    </location>
</feature>
<sequence>MFCSLKSLLLFVSLSCATRHVHDSSFALNYVLRATAENVSIDCESRYSVVINGSDPGPTIHLREGATHWIRVFNDMVDQNLTIHWHGLSQRTAPFSDGTPQVAQWPIAPGHFFDYEIRPEIGDAGTYFYHSHVGYQAISAHGTLIVDDYKQPPYDYDGDFALLMGDYYNKTDEEIVSGLTADPFGGAGPVHAIVVNGQTGHAGLGDAKNPSCAPHMLTVLPNKVYRLRFIGAGAKTIVTLGIENHTSLVVIEADGTYSKPFTTDHVNVAPGQRFSVLLHTMSEADLRKTNKTSFWIRYENRERRQDWSGYALLQYQLPGAETPQSLPFTSPVVLPMTVYDWLEYALEPLDSSKDDFPRHSTRTLKIRFTQQGIWEGSKFTSGAKWALNNNSWTEYLPQTPYLIDVYTKGQSAIPSYEAAISNDGWDPANQLFPARIGEIIDIIWENSNIPTPQYHTHPLHVHGGHVWDLGSGNGTYDAVANEKNLAGFIPIKRDTTLLYRYSSQGVANSTAGWRAWRLKVEDAGVLLMHCHSLQHMIMGMQTVWVMGNASQITDTYPQPYVSGYLEFGGSAYGNATHDPLVTHFFPET</sequence>
<evidence type="ECO:0000259" key="8">
    <source>
        <dbReference type="Pfam" id="PF07732"/>
    </source>
</evidence>
<dbReference type="InterPro" id="IPR011707">
    <property type="entry name" value="Cu-oxidase-like_N"/>
</dbReference>
<organism evidence="9 10">
    <name type="scientific">Melanomma pulvis-pyrius CBS 109.77</name>
    <dbReference type="NCBI Taxonomy" id="1314802"/>
    <lineage>
        <taxon>Eukaryota</taxon>
        <taxon>Fungi</taxon>
        <taxon>Dikarya</taxon>
        <taxon>Ascomycota</taxon>
        <taxon>Pezizomycotina</taxon>
        <taxon>Dothideomycetes</taxon>
        <taxon>Pleosporomycetidae</taxon>
        <taxon>Pleosporales</taxon>
        <taxon>Melanommataceae</taxon>
        <taxon>Melanomma</taxon>
    </lineage>
</organism>
<dbReference type="InterPro" id="IPR001117">
    <property type="entry name" value="Cu-oxidase_2nd"/>
</dbReference>
<evidence type="ECO:0000256" key="1">
    <source>
        <dbReference type="ARBA" id="ARBA00010609"/>
    </source>
</evidence>
<evidence type="ECO:0000256" key="5">
    <source>
        <dbReference type="SAM" id="SignalP"/>
    </source>
</evidence>
<name>A0A6A6WTP8_9PLEO</name>
<dbReference type="Pfam" id="PF07731">
    <property type="entry name" value="Cu-oxidase_2"/>
    <property type="match status" value="1"/>
</dbReference>
<dbReference type="InterPro" id="IPR045087">
    <property type="entry name" value="Cu-oxidase_fam"/>
</dbReference>
<dbReference type="PANTHER" id="PTHR11709:SF394">
    <property type="entry name" value="FI03373P-RELATED"/>
    <property type="match status" value="1"/>
</dbReference>
<evidence type="ECO:0000256" key="4">
    <source>
        <dbReference type="ARBA" id="ARBA00023008"/>
    </source>
</evidence>
<dbReference type="GO" id="GO:0005507">
    <property type="term" value="F:copper ion binding"/>
    <property type="evidence" value="ECO:0007669"/>
    <property type="project" value="InterPro"/>
</dbReference>